<evidence type="ECO:0000313" key="2">
    <source>
        <dbReference type="Proteomes" id="UP000245464"/>
    </source>
</evidence>
<sequence>MDDDEKYNASYLQRKPSGSPGMINVWGCDLEHEESPMI</sequence>
<dbReference type="RefSeq" id="XP_065965679.1">
    <property type="nucleotide sequence ID" value="XM_066103477.1"/>
</dbReference>
<proteinExistence type="predicted"/>
<accession>A0A834VW25</accession>
<organism evidence="1 2">
    <name type="scientific">Pyrenophora tritici-repentis</name>
    <dbReference type="NCBI Taxonomy" id="45151"/>
    <lineage>
        <taxon>Eukaryota</taxon>
        <taxon>Fungi</taxon>
        <taxon>Dikarya</taxon>
        <taxon>Ascomycota</taxon>
        <taxon>Pezizomycotina</taxon>
        <taxon>Dothideomycetes</taxon>
        <taxon>Pleosporomycetidae</taxon>
        <taxon>Pleosporales</taxon>
        <taxon>Pleosporineae</taxon>
        <taxon>Pleosporaceae</taxon>
        <taxon>Pyrenophora</taxon>
    </lineage>
</organism>
<gene>
    <name evidence="1" type="ORF">PtrM4_021830</name>
</gene>
<evidence type="ECO:0000313" key="1">
    <source>
        <dbReference type="EMBL" id="KAF7577943.1"/>
    </source>
</evidence>
<protein>
    <submittedName>
        <fullName evidence="1">Uncharacterized protein</fullName>
    </submittedName>
</protein>
<dbReference type="Proteomes" id="UP000245464">
    <property type="component" value="Chromosome 1"/>
</dbReference>
<dbReference type="AlphaFoldDB" id="A0A834VW25"/>
<dbReference type="GeneID" id="90954225"/>
<dbReference type="KEGG" id="ptrr:90954225"/>
<name>A0A834VW25_9PLEO</name>
<comment type="caution">
    <text evidence="1">The sequence shown here is derived from an EMBL/GenBank/DDBJ whole genome shotgun (WGS) entry which is preliminary data.</text>
</comment>
<dbReference type="EMBL" id="NQIK02000001">
    <property type="protein sequence ID" value="KAF7577943.1"/>
    <property type="molecule type" value="Genomic_DNA"/>
</dbReference>
<reference evidence="1 2" key="1">
    <citation type="journal article" date="2018" name="BMC Genomics">
        <title>Comparative genomics of the wheat fungal pathogen Pyrenophora tritici-repentis reveals chromosomal variations and genome plasticity.</title>
        <authorList>
            <person name="Moolhuijzen P."/>
            <person name="See P.T."/>
            <person name="Hane J.K."/>
            <person name="Shi G."/>
            <person name="Liu Z."/>
            <person name="Oliver R.P."/>
            <person name="Moffat C.S."/>
        </authorList>
    </citation>
    <scope>NUCLEOTIDE SEQUENCE [LARGE SCALE GENOMIC DNA]</scope>
    <source>
        <strain evidence="1">M4</strain>
    </source>
</reference>